<dbReference type="InterPro" id="IPR059000">
    <property type="entry name" value="ATPase_P-type_domA"/>
</dbReference>
<feature type="domain" description="HMA" evidence="11">
    <location>
        <begin position="10"/>
        <end position="76"/>
    </location>
</feature>
<evidence type="ECO:0000256" key="9">
    <source>
        <dbReference type="ARBA" id="ARBA00023136"/>
    </source>
</evidence>
<evidence type="ECO:0000256" key="10">
    <source>
        <dbReference type="RuleBase" id="RU362081"/>
    </source>
</evidence>
<dbReference type="SFLD" id="SFLDS00003">
    <property type="entry name" value="Haloacid_Dehalogenase"/>
    <property type="match status" value="1"/>
</dbReference>
<feature type="transmembrane region" description="Helical" evidence="10">
    <location>
        <begin position="136"/>
        <end position="153"/>
    </location>
</feature>
<protein>
    <submittedName>
        <fullName evidence="12">Heavy metal translocating P-type ATPase</fullName>
    </submittedName>
</protein>
<dbReference type="Pfam" id="PF00403">
    <property type="entry name" value="HMA"/>
    <property type="match status" value="1"/>
</dbReference>
<dbReference type="NCBIfam" id="TIGR01525">
    <property type="entry name" value="ATPase-IB_hvy"/>
    <property type="match status" value="1"/>
</dbReference>
<dbReference type="PRINTS" id="PR00119">
    <property type="entry name" value="CATATPASE"/>
</dbReference>
<evidence type="ECO:0000256" key="2">
    <source>
        <dbReference type="ARBA" id="ARBA00006024"/>
    </source>
</evidence>
<feature type="transmembrane region" description="Helical" evidence="10">
    <location>
        <begin position="355"/>
        <end position="377"/>
    </location>
</feature>
<keyword evidence="10" id="KW-1003">Cell membrane</keyword>
<sequence>MSKITGQQNDTIDLSVQGMTCASCVRRVERALEKVPGVASASVNLATGRARVTYEPGNEPAAQAIAAIAKAGYEARLVGGTERRRRDEEDLEDARTLRRDFMLALALSLPVLILEMGSHMVPALHHLIMSSLGERTSWLAQFVVTTIILALPGRRFFVRGVPALLRGGPDMNSLVAIGTGAAWIYSTIATLAPDLMPGGTRNVYFEAAALVVTLILLGRMLEARARGRTGDAIRRLVGLQPDTAHALRNGIPVDVPVAELAVGDLVVIRPGERIPVDGVVTEGSSYVDEAMITGEPVPVAKAVGAGVVGGTINSNGSLVFRVTGVGEDTVLQQIIRMVEDAQGAKLPIQALVDRVTGWFVPVILVIAAVTFLAWLLLGPSPSLPLALVNAVAVLIVACPCAMGLATPTSIMVGTGRAAELGVLFRRGDALQTLGSADIVAFDKTGTLTYGRPELTDFIVTGGAGEADTLRRAAALEARSEHPIARAVVDAAAARGLDIPEVSAFEALPGHGVRGMVEGVRIEVGAARMMALSGLGVDHFAQHATRLASEGKAALYVAVDGDVAAVFSVADAVREGAPAGLRALHELGLELAMITGDDARVANAVARPLGIRQVAAEVLPAGKVQAVKDLAAQGRSVVFVGDGINDAPALAEATVGIAVGSGTDVAMESADVVLMSPDPGKVAEAVEISRATLRNVRQNLFWAFAYNVALVPVAAGALYPVNGMLMSPIFAAGAMALSSVFVVGNALRLRAFRPGTRLPA</sequence>
<dbReference type="SFLD" id="SFLDG00002">
    <property type="entry name" value="C1.7:_P-type_atpase_like"/>
    <property type="match status" value="1"/>
</dbReference>
<dbReference type="NCBIfam" id="TIGR01511">
    <property type="entry name" value="ATPase-IB1_Cu"/>
    <property type="match status" value="1"/>
</dbReference>
<evidence type="ECO:0000256" key="1">
    <source>
        <dbReference type="ARBA" id="ARBA00004127"/>
    </source>
</evidence>
<keyword evidence="7" id="KW-1278">Translocase</keyword>
<dbReference type="SUPFAM" id="SSF55008">
    <property type="entry name" value="HMA, heavy metal-associated domain"/>
    <property type="match status" value="1"/>
</dbReference>
<evidence type="ECO:0000313" key="13">
    <source>
        <dbReference type="Proteomes" id="UP001274321"/>
    </source>
</evidence>
<dbReference type="PANTHER" id="PTHR43520:SF8">
    <property type="entry name" value="P-TYPE CU(+) TRANSPORTER"/>
    <property type="match status" value="1"/>
</dbReference>
<dbReference type="InterPro" id="IPR044492">
    <property type="entry name" value="P_typ_ATPase_HD_dom"/>
</dbReference>
<dbReference type="InterPro" id="IPR023299">
    <property type="entry name" value="ATPase_P-typ_cyto_dom_N"/>
</dbReference>
<evidence type="ECO:0000256" key="6">
    <source>
        <dbReference type="ARBA" id="ARBA00022840"/>
    </source>
</evidence>
<dbReference type="Gene3D" id="3.30.70.100">
    <property type="match status" value="1"/>
</dbReference>
<dbReference type="NCBIfam" id="TIGR01494">
    <property type="entry name" value="ATPase_P-type"/>
    <property type="match status" value="1"/>
</dbReference>
<dbReference type="PROSITE" id="PS01047">
    <property type="entry name" value="HMA_1"/>
    <property type="match status" value="1"/>
</dbReference>
<dbReference type="InterPro" id="IPR008250">
    <property type="entry name" value="ATPase_P-typ_transduc_dom_A_sf"/>
</dbReference>
<evidence type="ECO:0000256" key="5">
    <source>
        <dbReference type="ARBA" id="ARBA00022741"/>
    </source>
</evidence>
<dbReference type="PROSITE" id="PS00154">
    <property type="entry name" value="ATPASE_E1_E2"/>
    <property type="match status" value="1"/>
</dbReference>
<dbReference type="RefSeq" id="WP_319843964.1">
    <property type="nucleotide sequence ID" value="NZ_JAXAFJ010000003.1"/>
</dbReference>
<evidence type="ECO:0000313" key="12">
    <source>
        <dbReference type="EMBL" id="MDX6805837.1"/>
    </source>
</evidence>
<gene>
    <name evidence="12" type="ORF">SCD90_07160</name>
</gene>
<feature type="transmembrane region" description="Helical" evidence="10">
    <location>
        <begin position="101"/>
        <end position="124"/>
    </location>
</feature>
<keyword evidence="8 10" id="KW-1133">Transmembrane helix</keyword>
<dbReference type="Gene3D" id="3.40.50.1000">
    <property type="entry name" value="HAD superfamily/HAD-like"/>
    <property type="match status" value="1"/>
</dbReference>
<keyword evidence="9 10" id="KW-0472">Membrane</keyword>
<evidence type="ECO:0000256" key="7">
    <source>
        <dbReference type="ARBA" id="ARBA00022967"/>
    </source>
</evidence>
<comment type="caution">
    <text evidence="12">The sequence shown here is derived from an EMBL/GenBank/DDBJ whole genome shotgun (WGS) entry which is preliminary data.</text>
</comment>
<dbReference type="CDD" id="cd02094">
    <property type="entry name" value="P-type_ATPase_Cu-like"/>
    <property type="match status" value="1"/>
</dbReference>
<keyword evidence="13" id="KW-1185">Reference proteome</keyword>
<evidence type="ECO:0000259" key="11">
    <source>
        <dbReference type="PROSITE" id="PS50846"/>
    </source>
</evidence>
<feature type="transmembrane region" description="Helical" evidence="10">
    <location>
        <begin position="204"/>
        <end position="221"/>
    </location>
</feature>
<organism evidence="12 13">
    <name type="scientific">Terrihabitans rhizophilus</name>
    <dbReference type="NCBI Taxonomy" id="3092662"/>
    <lineage>
        <taxon>Bacteria</taxon>
        <taxon>Pseudomonadati</taxon>
        <taxon>Pseudomonadota</taxon>
        <taxon>Alphaproteobacteria</taxon>
        <taxon>Hyphomicrobiales</taxon>
        <taxon>Terrihabitans</taxon>
    </lineage>
</organism>
<dbReference type="SUPFAM" id="SSF81665">
    <property type="entry name" value="Calcium ATPase, transmembrane domain M"/>
    <property type="match status" value="1"/>
</dbReference>
<dbReference type="InterPro" id="IPR006121">
    <property type="entry name" value="HMA_dom"/>
</dbReference>
<feature type="transmembrane region" description="Helical" evidence="10">
    <location>
        <begin position="383"/>
        <end position="406"/>
    </location>
</feature>
<accession>A0ABU4RLY4</accession>
<comment type="subcellular location">
    <subcellularLocation>
        <location evidence="10">Cell membrane</location>
    </subcellularLocation>
    <subcellularLocation>
        <location evidence="1">Endomembrane system</location>
        <topology evidence="1">Multi-pass membrane protein</topology>
    </subcellularLocation>
</comment>
<evidence type="ECO:0000256" key="3">
    <source>
        <dbReference type="ARBA" id="ARBA00022692"/>
    </source>
</evidence>
<dbReference type="PROSITE" id="PS50846">
    <property type="entry name" value="HMA_2"/>
    <property type="match status" value="1"/>
</dbReference>
<dbReference type="InterPro" id="IPR018303">
    <property type="entry name" value="ATPase_P-typ_P_site"/>
</dbReference>
<feature type="transmembrane region" description="Helical" evidence="10">
    <location>
        <begin position="699"/>
        <end position="718"/>
    </location>
</feature>
<dbReference type="InterPro" id="IPR036163">
    <property type="entry name" value="HMA_dom_sf"/>
</dbReference>
<dbReference type="CDD" id="cd00371">
    <property type="entry name" value="HMA"/>
    <property type="match status" value="1"/>
</dbReference>
<dbReference type="Gene3D" id="2.70.150.10">
    <property type="entry name" value="Calcium-transporting ATPase, cytoplasmic transduction domain A"/>
    <property type="match status" value="1"/>
</dbReference>
<feature type="transmembrane region" description="Helical" evidence="10">
    <location>
        <begin position="174"/>
        <end position="192"/>
    </location>
</feature>
<dbReference type="InterPro" id="IPR017969">
    <property type="entry name" value="Heavy-metal-associated_CS"/>
</dbReference>
<dbReference type="Pfam" id="PF00702">
    <property type="entry name" value="Hydrolase"/>
    <property type="match status" value="1"/>
</dbReference>
<evidence type="ECO:0000256" key="4">
    <source>
        <dbReference type="ARBA" id="ARBA00022723"/>
    </source>
</evidence>
<feature type="transmembrane region" description="Helical" evidence="10">
    <location>
        <begin position="724"/>
        <end position="746"/>
    </location>
</feature>
<proteinExistence type="inferred from homology"/>
<comment type="similarity">
    <text evidence="2 10">Belongs to the cation transport ATPase (P-type) (TC 3.A.3) family. Type IB subfamily.</text>
</comment>
<name>A0ABU4RLY4_9HYPH</name>
<dbReference type="PRINTS" id="PR00943">
    <property type="entry name" value="CUATPASE"/>
</dbReference>
<dbReference type="SUPFAM" id="SSF81653">
    <property type="entry name" value="Calcium ATPase, transduction domain A"/>
    <property type="match status" value="1"/>
</dbReference>
<keyword evidence="6 10" id="KW-0067">ATP-binding</keyword>
<dbReference type="PANTHER" id="PTHR43520">
    <property type="entry name" value="ATP7, ISOFORM B"/>
    <property type="match status" value="1"/>
</dbReference>
<dbReference type="EMBL" id="JAXAFJ010000003">
    <property type="protein sequence ID" value="MDX6805837.1"/>
    <property type="molecule type" value="Genomic_DNA"/>
</dbReference>
<dbReference type="SUPFAM" id="SSF56784">
    <property type="entry name" value="HAD-like"/>
    <property type="match status" value="1"/>
</dbReference>
<keyword evidence="3 10" id="KW-0812">Transmembrane</keyword>
<dbReference type="InterPro" id="IPR023298">
    <property type="entry name" value="ATPase_P-typ_TM_dom_sf"/>
</dbReference>
<dbReference type="InterPro" id="IPR023214">
    <property type="entry name" value="HAD_sf"/>
</dbReference>
<dbReference type="Pfam" id="PF00122">
    <property type="entry name" value="E1-E2_ATPase"/>
    <property type="match status" value="1"/>
</dbReference>
<dbReference type="Proteomes" id="UP001274321">
    <property type="component" value="Unassembled WGS sequence"/>
</dbReference>
<dbReference type="SFLD" id="SFLDF00027">
    <property type="entry name" value="p-type_atpase"/>
    <property type="match status" value="1"/>
</dbReference>
<keyword evidence="4 10" id="KW-0479">Metal-binding</keyword>
<dbReference type="InterPro" id="IPR027256">
    <property type="entry name" value="P-typ_ATPase_IB"/>
</dbReference>
<evidence type="ECO:0000256" key="8">
    <source>
        <dbReference type="ARBA" id="ARBA00022989"/>
    </source>
</evidence>
<reference evidence="12 13" key="1">
    <citation type="submission" date="2023-11" db="EMBL/GenBank/DDBJ databases">
        <authorList>
            <person name="Bao R."/>
        </authorList>
    </citation>
    <scope>NUCLEOTIDE SEQUENCE [LARGE SCALE GENOMIC DNA]</scope>
    <source>
        <strain evidence="12 13">PJ23</strain>
    </source>
</reference>
<dbReference type="InterPro" id="IPR001757">
    <property type="entry name" value="P_typ_ATPase"/>
</dbReference>
<keyword evidence="5 10" id="KW-0547">Nucleotide-binding</keyword>
<dbReference type="InterPro" id="IPR036412">
    <property type="entry name" value="HAD-like_sf"/>
</dbReference>
<dbReference type="Gene3D" id="3.40.1110.10">
    <property type="entry name" value="Calcium-transporting ATPase, cytoplasmic domain N"/>
    <property type="match status" value="1"/>
</dbReference>